<dbReference type="InterPro" id="IPR039249">
    <property type="entry name" value="GPATCH11"/>
</dbReference>
<dbReference type="SMART" id="SM01173">
    <property type="entry name" value="DUF4187"/>
    <property type="match status" value="1"/>
</dbReference>
<keyword evidence="4" id="KW-1185">Reference proteome</keyword>
<protein>
    <recommendedName>
        <fullName evidence="2">G-patch domain-containing protein</fullName>
    </recommendedName>
</protein>
<dbReference type="PROSITE" id="PS50174">
    <property type="entry name" value="G_PATCH"/>
    <property type="match status" value="1"/>
</dbReference>
<dbReference type="RefSeq" id="XP_015468004.1">
    <property type="nucleotide sequence ID" value="XM_015611188.1"/>
</dbReference>
<feature type="domain" description="G-patch" evidence="2">
    <location>
        <begin position="108"/>
        <end position="157"/>
    </location>
</feature>
<feature type="region of interest" description="Disordered" evidence="1">
    <location>
        <begin position="1"/>
        <end position="81"/>
    </location>
</feature>
<dbReference type="SMART" id="SM00443">
    <property type="entry name" value="G_patch"/>
    <property type="match status" value="1"/>
</dbReference>
<reference evidence="3 4" key="1">
    <citation type="submission" date="2015-11" db="EMBL/GenBank/DDBJ databases">
        <title>The genome of Debaryomyces fabryi.</title>
        <authorList>
            <person name="Tafer H."/>
            <person name="Lopandic K."/>
        </authorList>
    </citation>
    <scope>NUCLEOTIDE SEQUENCE [LARGE SCALE GENOMIC DNA]</scope>
    <source>
        <strain evidence="3 4">CBS 789</strain>
    </source>
</reference>
<feature type="compositionally biased region" description="Basic and acidic residues" evidence="1">
    <location>
        <begin position="40"/>
        <end position="50"/>
    </location>
</feature>
<evidence type="ECO:0000259" key="2">
    <source>
        <dbReference type="PROSITE" id="PS50174"/>
    </source>
</evidence>
<dbReference type="GO" id="GO:0000776">
    <property type="term" value="C:kinetochore"/>
    <property type="evidence" value="ECO:0007669"/>
    <property type="project" value="TreeGrafter"/>
</dbReference>
<dbReference type="InterPro" id="IPR000467">
    <property type="entry name" value="G_patch_dom"/>
</dbReference>
<evidence type="ECO:0000313" key="4">
    <source>
        <dbReference type="Proteomes" id="UP000054251"/>
    </source>
</evidence>
<evidence type="ECO:0000256" key="1">
    <source>
        <dbReference type="SAM" id="MobiDB-lite"/>
    </source>
</evidence>
<feature type="compositionally biased region" description="Basic and acidic residues" evidence="1">
    <location>
        <begin position="58"/>
        <end position="81"/>
    </location>
</feature>
<dbReference type="OrthoDB" id="786951at2759"/>
<gene>
    <name evidence="3" type="ORF">AC631_02358</name>
</gene>
<evidence type="ECO:0000313" key="3">
    <source>
        <dbReference type="EMBL" id="KSA01902.1"/>
    </source>
</evidence>
<dbReference type="Pfam" id="PF13821">
    <property type="entry name" value="DUF4187"/>
    <property type="match status" value="1"/>
</dbReference>
<dbReference type="Proteomes" id="UP000054251">
    <property type="component" value="Unassembled WGS sequence"/>
</dbReference>
<dbReference type="PANTHER" id="PTHR21032:SF0">
    <property type="entry name" value="G PATCH DOMAIN-CONTAINING PROTEIN 11"/>
    <property type="match status" value="1"/>
</dbReference>
<dbReference type="AlphaFoldDB" id="A0A0V1Q054"/>
<comment type="caution">
    <text evidence="3">The sequence shown here is derived from an EMBL/GenBank/DDBJ whole genome shotgun (WGS) entry which is preliminary data.</text>
</comment>
<dbReference type="GeneID" id="26839367"/>
<dbReference type="Pfam" id="PF01585">
    <property type="entry name" value="G-patch"/>
    <property type="match status" value="1"/>
</dbReference>
<name>A0A0V1Q054_9ASCO</name>
<dbReference type="GO" id="GO:0003676">
    <property type="term" value="F:nucleic acid binding"/>
    <property type="evidence" value="ECO:0007669"/>
    <property type="project" value="InterPro"/>
</dbReference>
<dbReference type="EMBL" id="LMYN01000040">
    <property type="protein sequence ID" value="KSA01902.1"/>
    <property type="molecule type" value="Genomic_DNA"/>
</dbReference>
<sequence>MIKRKANVFGSSSDSDSDSEYHKSVNTKRKKIPPIFDAIKNSDSHKHGCETEQDGEEDYMKYSAKNDGKDGDDEPNPRRFEGMKYDEVQQFKREEALKQSLFTDKFAKKSIGLSIMEKMGFKVGDSLGSSKMDKRVLTKPIDVQIKTNRLGVGASNKNNQLEPQAKVDVLEYRERIQKSKENSKIGLITNKAMKLCFELSGDSEEYYNDKEIFKPQEVNILWRPYVIDMIEKDLAKMFKQKVIRIDEDKESVSGQPATSNKEETDKEYELYLLSEPLDKLEKLLNYMRDNYNYCFYCGFTYKNQGDLIENCPGVYEEDHLDL</sequence>
<organism evidence="3 4">
    <name type="scientific">Debaryomyces fabryi</name>
    <dbReference type="NCBI Taxonomy" id="58627"/>
    <lineage>
        <taxon>Eukaryota</taxon>
        <taxon>Fungi</taxon>
        <taxon>Dikarya</taxon>
        <taxon>Ascomycota</taxon>
        <taxon>Saccharomycotina</taxon>
        <taxon>Pichiomycetes</taxon>
        <taxon>Debaryomycetaceae</taxon>
        <taxon>Debaryomyces</taxon>
    </lineage>
</organism>
<dbReference type="PANTHER" id="PTHR21032">
    <property type="entry name" value="G PATCH DOMAIN-CONTAINING PROTEIN 11"/>
    <property type="match status" value="1"/>
</dbReference>
<proteinExistence type="predicted"/>
<dbReference type="InterPro" id="IPR025239">
    <property type="entry name" value="DUF4187"/>
</dbReference>
<accession>A0A0V1Q054</accession>